<organism evidence="2 3">
    <name type="scientific">Astrephomene gubernaculifera</name>
    <dbReference type="NCBI Taxonomy" id="47775"/>
    <lineage>
        <taxon>Eukaryota</taxon>
        <taxon>Viridiplantae</taxon>
        <taxon>Chlorophyta</taxon>
        <taxon>core chlorophytes</taxon>
        <taxon>Chlorophyceae</taxon>
        <taxon>CS clade</taxon>
        <taxon>Chlamydomonadales</taxon>
        <taxon>Astrephomenaceae</taxon>
        <taxon>Astrephomene</taxon>
    </lineage>
</organism>
<feature type="compositionally biased region" description="Basic and acidic residues" evidence="1">
    <location>
        <begin position="25"/>
        <end position="40"/>
    </location>
</feature>
<accession>A0AAD3HHJ6</accession>
<feature type="compositionally biased region" description="Basic and acidic residues" evidence="1">
    <location>
        <begin position="150"/>
        <end position="163"/>
    </location>
</feature>
<gene>
    <name evidence="2" type="ORF">Agub_g1546</name>
</gene>
<comment type="caution">
    <text evidence="2">The sequence shown here is derived from an EMBL/GenBank/DDBJ whole genome shotgun (WGS) entry which is preliminary data.</text>
</comment>
<protein>
    <submittedName>
        <fullName evidence="2">Uncharacterized protein</fullName>
    </submittedName>
</protein>
<feature type="compositionally biased region" description="Low complexity" evidence="1">
    <location>
        <begin position="164"/>
        <end position="192"/>
    </location>
</feature>
<dbReference type="PANTHER" id="PTHR48125">
    <property type="entry name" value="LP07818P1"/>
    <property type="match status" value="1"/>
</dbReference>
<dbReference type="AlphaFoldDB" id="A0AAD3HHJ6"/>
<feature type="region of interest" description="Disordered" evidence="1">
    <location>
        <begin position="82"/>
        <end position="197"/>
    </location>
</feature>
<evidence type="ECO:0000256" key="1">
    <source>
        <dbReference type="SAM" id="MobiDB-lite"/>
    </source>
</evidence>
<keyword evidence="3" id="KW-1185">Reference proteome</keyword>
<dbReference type="Proteomes" id="UP001054857">
    <property type="component" value="Unassembled WGS sequence"/>
</dbReference>
<dbReference type="PANTHER" id="PTHR48125:SF10">
    <property type="entry name" value="OS12G0136300 PROTEIN"/>
    <property type="match status" value="1"/>
</dbReference>
<sequence length="1001" mass="108490">MSVLVRAFAEERRRRLQVCLLLKEQQDSETLKTKDARQPDTFDSNDGSPKIPGSSTSAAPLPPSRSQQLALASLHRLHPTATFLATRGRGHGRGGAGGPARRWSKYLPGRGEPGEQASADTAAVDQHESPRTHVTKKGAPACCDPSSDTSVHDRQVPLVREPRLPSAATAPPAAQSRPQPQPQPSRASAPAAEPDSDHCRHLELNGIMELGEAIQRVKPILDTAAPSSAGGGREEIGAGSDASTSTGEPPEDPDTERLRATYKYLKTAAATLNKLDAANRGHVRTNLTLDIQQRDDAAMMEAQWQCGVLKVWLMAQPVLKRALEAVMGGGASPQELLRVWSESSSQLEGEQRGGERAGHHQQASLEDPLTCISPTHQQRWRLLLALSERRGVESEVVLVAGWALCGLILYWMVDESRHLLELEPLTCAAMCGCYVYLQRYQVPGVYVASPAQLYDNLAAGPMPRHAALQEEVPPRPLSPEHLCTAVETAVRQPEAFYMWIELARAWPRRPGESSAFADWQRLGFYMMVALTMGVATSPLEQQLLDNRQALLQEVQRPRQRRAASPQPAAGLQLDADLWDMGWQDDLQQGLLQPWRGEDNDGGGSYSDGSLLPDDIYSRGQVLAGILVDLENVRPLPPPPPSQPPQSCQPEAPCVHRYLRLVNPEDAALVMVGLEARQKSTFVMQPKLHGCTATHGEACSAKTAPSSAPAAAAAAVAAEAKFSAAAMSGRGVLEMMVHHSATVPTRQQPGYKWGQIKEKIVTMSASSNFPQQVKLVREVLVKRRLRFMWLQGRGVEGIWRALVTIAQIRQEMLEAGRDLCMCICQALKYGDSDDNGDVGDQQPQQPNPRRPASGQSKTKGPMATDAAALGPCMVEYLSKKKAYESASGVAGGGGKLVDDLWDEFENAEEELINVVSRMMLRLDPAGEGSGGGGGGGGGRREVCGVHVGSARQELTLEFGVIECEVGRPWLSLQAESQGAQAQVQAAQRPMSKKELEKLMLAK</sequence>
<proteinExistence type="predicted"/>
<dbReference type="EMBL" id="BMAR01000001">
    <property type="protein sequence ID" value="GFR40893.1"/>
    <property type="molecule type" value="Genomic_DNA"/>
</dbReference>
<name>A0AAD3HHJ6_9CHLO</name>
<feature type="compositionally biased region" description="Polar residues" evidence="1">
    <location>
        <begin position="41"/>
        <end position="67"/>
    </location>
</feature>
<feature type="region of interest" description="Disordered" evidence="1">
    <location>
        <begin position="223"/>
        <end position="255"/>
    </location>
</feature>
<evidence type="ECO:0000313" key="2">
    <source>
        <dbReference type="EMBL" id="GFR40893.1"/>
    </source>
</evidence>
<evidence type="ECO:0000313" key="3">
    <source>
        <dbReference type="Proteomes" id="UP001054857"/>
    </source>
</evidence>
<feature type="region of interest" description="Disordered" evidence="1">
    <location>
        <begin position="25"/>
        <end position="67"/>
    </location>
</feature>
<feature type="region of interest" description="Disordered" evidence="1">
    <location>
        <begin position="832"/>
        <end position="862"/>
    </location>
</feature>
<reference evidence="2 3" key="1">
    <citation type="journal article" date="2021" name="Sci. Rep.">
        <title>Genome sequencing of the multicellular alga Astrephomene provides insights into convergent evolution of germ-soma differentiation.</title>
        <authorList>
            <person name="Yamashita S."/>
            <person name="Yamamoto K."/>
            <person name="Matsuzaki R."/>
            <person name="Suzuki S."/>
            <person name="Yamaguchi H."/>
            <person name="Hirooka S."/>
            <person name="Minakuchi Y."/>
            <person name="Miyagishima S."/>
            <person name="Kawachi M."/>
            <person name="Toyoda A."/>
            <person name="Nozaki H."/>
        </authorList>
    </citation>
    <scope>NUCLEOTIDE SEQUENCE [LARGE SCALE GENOMIC DNA]</scope>
    <source>
        <strain evidence="2 3">NIES-4017</strain>
    </source>
</reference>